<dbReference type="PROSITE" id="PS00411">
    <property type="entry name" value="KINESIN_MOTOR_1"/>
    <property type="match status" value="1"/>
</dbReference>
<evidence type="ECO:0000256" key="2">
    <source>
        <dbReference type="ARBA" id="ARBA00022490"/>
    </source>
</evidence>
<proteinExistence type="inferred from homology"/>
<evidence type="ECO:0000256" key="4">
    <source>
        <dbReference type="ARBA" id="ARBA00022741"/>
    </source>
</evidence>
<feature type="domain" description="Kinesin motor" evidence="13">
    <location>
        <begin position="12"/>
        <end position="340"/>
    </location>
</feature>
<dbReference type="InterPro" id="IPR027640">
    <property type="entry name" value="Kinesin-like_fam"/>
</dbReference>
<dbReference type="Proteomes" id="UP001231518">
    <property type="component" value="Chromosome 20"/>
</dbReference>
<comment type="subcellular location">
    <subcellularLocation>
        <location evidence="1">Cytoplasm</location>
        <location evidence="1">Cytoskeleton</location>
    </subcellularLocation>
</comment>
<feature type="binding site" evidence="10">
    <location>
        <begin position="90"/>
        <end position="97"/>
    </location>
    <ligand>
        <name>ATP</name>
        <dbReference type="ChEBI" id="CHEBI:30616"/>
    </ligand>
</feature>
<keyword evidence="2" id="KW-0963">Cytoplasm</keyword>
<evidence type="ECO:0000256" key="3">
    <source>
        <dbReference type="ARBA" id="ARBA00022701"/>
    </source>
</evidence>
<feature type="compositionally biased region" description="Basic and acidic residues" evidence="12">
    <location>
        <begin position="1437"/>
        <end position="1460"/>
    </location>
</feature>
<evidence type="ECO:0000256" key="5">
    <source>
        <dbReference type="ARBA" id="ARBA00022840"/>
    </source>
</evidence>
<feature type="coiled-coil region" evidence="11">
    <location>
        <begin position="561"/>
        <end position="657"/>
    </location>
</feature>
<keyword evidence="5 10" id="KW-0067">ATP-binding</keyword>
<dbReference type="GO" id="GO:0005875">
    <property type="term" value="C:microtubule associated complex"/>
    <property type="evidence" value="ECO:0007669"/>
    <property type="project" value="TreeGrafter"/>
</dbReference>
<evidence type="ECO:0000256" key="9">
    <source>
        <dbReference type="ARBA" id="ARBA00034704"/>
    </source>
</evidence>
<dbReference type="Gene3D" id="3.40.850.10">
    <property type="entry name" value="Kinesin motor domain"/>
    <property type="match status" value="1"/>
</dbReference>
<dbReference type="GO" id="GO:0008017">
    <property type="term" value="F:microtubule binding"/>
    <property type="evidence" value="ECO:0007669"/>
    <property type="project" value="InterPro"/>
</dbReference>
<comment type="caution">
    <text evidence="14">The sequence shown here is derived from an EMBL/GenBank/DDBJ whole genome shotgun (WGS) entry which is preliminary data.</text>
</comment>
<organism evidence="14 15">
    <name type="scientific">Mythimna separata</name>
    <name type="common">Oriental armyworm</name>
    <name type="synonym">Pseudaletia separata</name>
    <dbReference type="NCBI Taxonomy" id="271217"/>
    <lineage>
        <taxon>Eukaryota</taxon>
        <taxon>Metazoa</taxon>
        <taxon>Ecdysozoa</taxon>
        <taxon>Arthropoda</taxon>
        <taxon>Hexapoda</taxon>
        <taxon>Insecta</taxon>
        <taxon>Pterygota</taxon>
        <taxon>Neoptera</taxon>
        <taxon>Endopterygota</taxon>
        <taxon>Lepidoptera</taxon>
        <taxon>Glossata</taxon>
        <taxon>Ditrysia</taxon>
        <taxon>Noctuoidea</taxon>
        <taxon>Noctuidae</taxon>
        <taxon>Noctuinae</taxon>
        <taxon>Hadenini</taxon>
        <taxon>Mythimna</taxon>
    </lineage>
</organism>
<keyword evidence="3" id="KW-0493">Microtubule</keyword>
<dbReference type="SUPFAM" id="SSF52540">
    <property type="entry name" value="P-loop containing nucleoside triphosphate hydrolases"/>
    <property type="match status" value="1"/>
</dbReference>
<feature type="coiled-coil region" evidence="11">
    <location>
        <begin position="1107"/>
        <end position="1143"/>
    </location>
</feature>
<feature type="coiled-coil region" evidence="11">
    <location>
        <begin position="381"/>
        <end position="489"/>
    </location>
</feature>
<gene>
    <name evidence="14" type="ORF">PYW07_008043</name>
</gene>
<dbReference type="InterPro" id="IPR027417">
    <property type="entry name" value="P-loop_NTPase"/>
</dbReference>
<evidence type="ECO:0000256" key="6">
    <source>
        <dbReference type="ARBA" id="ARBA00023054"/>
    </source>
</evidence>
<dbReference type="InterPro" id="IPR001752">
    <property type="entry name" value="Kinesin_motor_dom"/>
</dbReference>
<dbReference type="GO" id="GO:0051231">
    <property type="term" value="P:spindle elongation"/>
    <property type="evidence" value="ECO:0007669"/>
    <property type="project" value="TreeGrafter"/>
</dbReference>
<dbReference type="PRINTS" id="PR00380">
    <property type="entry name" value="KINESINHEAVY"/>
</dbReference>
<dbReference type="GO" id="GO:0005524">
    <property type="term" value="F:ATP binding"/>
    <property type="evidence" value="ECO:0007669"/>
    <property type="project" value="UniProtKB-UniRule"/>
</dbReference>
<evidence type="ECO:0000256" key="7">
    <source>
        <dbReference type="ARBA" id="ARBA00023175"/>
    </source>
</evidence>
<feature type="coiled-coil region" evidence="11">
    <location>
        <begin position="919"/>
        <end position="1054"/>
    </location>
</feature>
<name>A0AAD7YRF8_MYTSE</name>
<dbReference type="InterPro" id="IPR036961">
    <property type="entry name" value="Kinesin_motor_dom_sf"/>
</dbReference>
<dbReference type="FunFam" id="3.40.850.10:FF:000019">
    <property type="entry name" value="Kinesin-like protein KIN-5D"/>
    <property type="match status" value="1"/>
</dbReference>
<feature type="compositionally biased region" description="Acidic residues" evidence="12">
    <location>
        <begin position="1311"/>
        <end position="1321"/>
    </location>
</feature>
<dbReference type="PANTHER" id="PTHR47969">
    <property type="entry name" value="CHROMOSOME-ASSOCIATED KINESIN KIF4A-RELATED"/>
    <property type="match status" value="1"/>
</dbReference>
<dbReference type="PANTHER" id="PTHR47969:SF15">
    <property type="entry name" value="CHROMOSOME-ASSOCIATED KINESIN KIF4A-RELATED"/>
    <property type="match status" value="1"/>
</dbReference>
<feature type="region of interest" description="Disordered" evidence="12">
    <location>
        <begin position="1408"/>
        <end position="1476"/>
    </location>
</feature>
<comment type="similarity">
    <text evidence="9">Belongs to the TRAFAC class myosin-kinesin ATPase superfamily. Kinesin family. KIN-5/BimC subfamily.</text>
</comment>
<keyword evidence="7 10" id="KW-0505">Motor protein</keyword>
<dbReference type="CDD" id="cd01372">
    <property type="entry name" value="KISc_KIF4"/>
    <property type="match status" value="1"/>
</dbReference>
<sequence length="1544" mass="176176">MVESENKGTIDTVQVALRIRPLMQLETDRGCDECIEVVPGQPQVQIKDLAFTYNHVFPQHITQQEFYDTAVKSLIGKLFQGYNVTILAYGQTGSGKTYTMGTNYSGSDGDSTKLGVIPLAVADIFDFIETHEDKFIFKVNVSFMELYQEQCYDLLSGKERGHSIIEIREDINKGVILPGITELPVTSTMETMTVLERGSSGRVTGSTAMNQASSRSHAVFTIVIYKESRTDKNIATTSKFHLVDLAGSERIKKTKASGERLKEGVKINQGLLALGNVISALGDGTNRSFISYRDSKLTRLLQDSLGGNSLTLMVACVSPADYNLDETVSTLRYADRARRIRNKPIINQDAKAAEIVRLNNLVNELRLQLIGKMPTVSEQNNEQLQEELERERGRYSELLKKHKQVTEHLSNMLIENTNLCEKALLAEAAKDKIERKLNELTEQCNQTIENLNTTDKDDDHQKTTVVDYLKEIKTRLEDLQSVNLKSNEELIDHEIKLSFVSDGDHEKGDDEMPLNEDQAVLEEEKRAMGQVALNQELQELNRAMAIKASVVQAILANNKDMLESHKNLRDNEEKIAHLEKERDELLQQLKQTKSKDPSHEERRTKVSSLEQQISDLKRTCQQQAHIIKTKEKNEAKIASLNAELQAMKATKVKIIKQMREESEKFRKWKADNERAMLRLRNEDRKRATAMAKMESLHAKQQNVLKRKMEEAVAVNKRLKDRKRATAMAKMESLHAKQQNVLKRKMEEAVAVNKRLKDRKRATAMAKMESLHAKQQNVLKRKMEEAVAVNKRLKDRKRATAMAKMESLHAKQQNVLKRKMEEAVAVNKRLKDRKRATAMAKMESLHAKQQNVLKRKMEEAVAVNKRLKSARQAAERAQAQDGGGRRRQQEAQGNIIIIINEDRKRATAMAKMESLHAKQQNVLKRKMEEAVAVNKRLKDRKRATAMAKMESLHAKQQNVLKRKMEEAVAVNKRLKDRKRATAMAKMESLHAKQQNVLKRKMEEAVAVNKRLKDRKRATAMAKMESLHAKQQNVLKRKMEEAVAVNKRLKEALERQKFSQMKRSAKGNVKAGAVQQYIEQELEVHLSIVEAEKSLEELMEYRAWITEQIENLRNSTDEEANRKKIAELEDDLALRKAQISDLQQKILTADQENKSRTQWDNIQSMLEAKVALKCLFELLVDAKRELTNQSEKGFQARYEEVKEAHDRLAMEFEHSKAEFERQLAMVKLQSEQKLSALVALQRGVVGKGDKSEACKHLQNVIQYQQEKLEQVEEENKKLVDELEQLRTAGKKAKRKAKKEEAETKVEPKVEYVEPTDEEEDEFEDRDKDPDWRATPLFKRIQVQRSRLTMNFTQADMSLPDTSARGAKRGSDGAPHCVCKGSCSTKICGCQKSDKGCGAHCRCPPHVCKNRRVSSDSEDNKENNPSSTELSLDASPPSYFDKRFETSDELHPVTEETIEKDTSEDTATEPKPSDSAKMVAPLRQPRPLRPISSNSTQKWMYALLVYNSCVAPMSEYCANNILQYGMDVAKYNVISHVLKYLMRERTP</sequence>
<evidence type="ECO:0000256" key="11">
    <source>
        <dbReference type="SAM" id="Coils"/>
    </source>
</evidence>
<evidence type="ECO:0000256" key="12">
    <source>
        <dbReference type="SAM" id="MobiDB-lite"/>
    </source>
</evidence>
<dbReference type="Pfam" id="PF25764">
    <property type="entry name" value="KIF21A_4th"/>
    <property type="match status" value="1"/>
</dbReference>
<dbReference type="GO" id="GO:0007052">
    <property type="term" value="P:mitotic spindle organization"/>
    <property type="evidence" value="ECO:0007669"/>
    <property type="project" value="TreeGrafter"/>
</dbReference>
<evidence type="ECO:0000256" key="8">
    <source>
        <dbReference type="ARBA" id="ARBA00023212"/>
    </source>
</evidence>
<reference evidence="14" key="1">
    <citation type="submission" date="2023-03" db="EMBL/GenBank/DDBJ databases">
        <title>Chromosome-level genomes of two armyworms, Mythimna separata and Mythimna loreyi, provide insights into the biosynthesis and reception of sex pheromones.</title>
        <authorList>
            <person name="Zhao H."/>
        </authorList>
    </citation>
    <scope>NUCLEOTIDE SEQUENCE</scope>
    <source>
        <strain evidence="14">BeijingLab</strain>
        <tissue evidence="14">Pupa</tissue>
    </source>
</reference>
<dbReference type="PROSITE" id="PS50067">
    <property type="entry name" value="KINESIN_MOTOR_2"/>
    <property type="match status" value="1"/>
</dbReference>
<feature type="compositionally biased region" description="Basic and acidic residues" evidence="12">
    <location>
        <begin position="1410"/>
        <end position="1419"/>
    </location>
</feature>
<protein>
    <recommendedName>
        <fullName evidence="13">Kinesin motor domain-containing protein</fullName>
    </recommendedName>
</protein>
<keyword evidence="4 10" id="KW-0547">Nucleotide-binding</keyword>
<dbReference type="GO" id="GO:0003777">
    <property type="term" value="F:microtubule motor activity"/>
    <property type="evidence" value="ECO:0007669"/>
    <property type="project" value="InterPro"/>
</dbReference>
<evidence type="ECO:0000313" key="14">
    <source>
        <dbReference type="EMBL" id="KAJ8724063.1"/>
    </source>
</evidence>
<dbReference type="SMART" id="SM00129">
    <property type="entry name" value="KISc"/>
    <property type="match status" value="1"/>
</dbReference>
<keyword evidence="8" id="KW-0206">Cytoskeleton</keyword>
<evidence type="ECO:0000259" key="13">
    <source>
        <dbReference type="PROSITE" id="PS50067"/>
    </source>
</evidence>
<evidence type="ECO:0000313" key="15">
    <source>
        <dbReference type="Proteomes" id="UP001231518"/>
    </source>
</evidence>
<keyword evidence="15" id="KW-1185">Reference proteome</keyword>
<feature type="compositionally biased region" description="Basic and acidic residues" evidence="12">
    <location>
        <begin position="1295"/>
        <end position="1309"/>
    </location>
</feature>
<accession>A0AAD7YRF8</accession>
<dbReference type="EMBL" id="JARGEI010000011">
    <property type="protein sequence ID" value="KAJ8724063.1"/>
    <property type="molecule type" value="Genomic_DNA"/>
</dbReference>
<feature type="region of interest" description="Disordered" evidence="12">
    <location>
        <begin position="1286"/>
        <end position="1328"/>
    </location>
</feature>
<evidence type="ECO:0000256" key="1">
    <source>
        <dbReference type="ARBA" id="ARBA00004245"/>
    </source>
</evidence>
<dbReference type="Pfam" id="PF00225">
    <property type="entry name" value="Kinesin"/>
    <property type="match status" value="1"/>
</dbReference>
<dbReference type="GO" id="GO:0005874">
    <property type="term" value="C:microtubule"/>
    <property type="evidence" value="ECO:0007669"/>
    <property type="project" value="UniProtKB-KW"/>
</dbReference>
<keyword evidence="6 11" id="KW-0175">Coiled coil</keyword>
<dbReference type="GO" id="GO:0007018">
    <property type="term" value="P:microtubule-based movement"/>
    <property type="evidence" value="ECO:0007669"/>
    <property type="project" value="InterPro"/>
</dbReference>
<feature type="coiled-coil region" evidence="11">
    <location>
        <begin position="701"/>
        <end position="879"/>
    </location>
</feature>
<evidence type="ECO:0000256" key="10">
    <source>
        <dbReference type="PROSITE-ProRule" id="PRU00283"/>
    </source>
</evidence>
<dbReference type="InterPro" id="IPR019821">
    <property type="entry name" value="Kinesin_motor_CS"/>
</dbReference>